<evidence type="ECO:0000313" key="3">
    <source>
        <dbReference type="Proteomes" id="UP000094487"/>
    </source>
</evidence>
<gene>
    <name evidence="2" type="ORF">BFL28_19760</name>
</gene>
<keyword evidence="3" id="KW-1185">Reference proteome</keyword>
<sequence length="70" mass="7947">MPEDLTSFEATSRALTKAFEDENHESLGADLSSLMVQLSHLPSIKADSPLSTTKPHKRMRWLRSRLRRPA</sequence>
<dbReference type="AlphaFoldDB" id="A0A1E3LV82"/>
<evidence type="ECO:0000313" key="2">
    <source>
        <dbReference type="EMBL" id="ODP36740.1"/>
    </source>
</evidence>
<proteinExistence type="predicted"/>
<name>A0A1E3LV82_9SPHN</name>
<dbReference type="RefSeq" id="WP_069321489.1">
    <property type="nucleotide sequence ID" value="NZ_MDDS01000053.1"/>
</dbReference>
<feature type="region of interest" description="Disordered" evidence="1">
    <location>
        <begin position="45"/>
        <end position="70"/>
    </location>
</feature>
<comment type="caution">
    <text evidence="2">The sequence shown here is derived from an EMBL/GenBank/DDBJ whole genome shotgun (WGS) entry which is preliminary data.</text>
</comment>
<accession>A0A1E3LV82</accession>
<feature type="compositionally biased region" description="Basic residues" evidence="1">
    <location>
        <begin position="54"/>
        <end position="70"/>
    </location>
</feature>
<evidence type="ECO:0000256" key="1">
    <source>
        <dbReference type="SAM" id="MobiDB-lite"/>
    </source>
</evidence>
<organism evidence="2 3">
    <name type="scientific">Sphingomonas turrisvirgatae</name>
    <dbReference type="NCBI Taxonomy" id="1888892"/>
    <lineage>
        <taxon>Bacteria</taxon>
        <taxon>Pseudomonadati</taxon>
        <taxon>Pseudomonadota</taxon>
        <taxon>Alphaproteobacteria</taxon>
        <taxon>Sphingomonadales</taxon>
        <taxon>Sphingomonadaceae</taxon>
        <taxon>Sphingomonas</taxon>
    </lineage>
</organism>
<dbReference type="Proteomes" id="UP000094487">
    <property type="component" value="Unassembled WGS sequence"/>
</dbReference>
<dbReference type="EMBL" id="MDDS01000053">
    <property type="protein sequence ID" value="ODP36740.1"/>
    <property type="molecule type" value="Genomic_DNA"/>
</dbReference>
<protein>
    <submittedName>
        <fullName evidence="2">Uncharacterized protein</fullName>
    </submittedName>
</protein>
<reference evidence="2 3" key="1">
    <citation type="submission" date="2016-08" db="EMBL/GenBank/DDBJ databases">
        <title>Draft genome of the agarase producing Sphingomonas sp. MCT13.</title>
        <authorList>
            <person name="D'Andrea M.M."/>
            <person name="Rossolini G.M."/>
            <person name="Thaller M.C."/>
        </authorList>
    </citation>
    <scope>NUCLEOTIDE SEQUENCE [LARGE SCALE GENOMIC DNA]</scope>
    <source>
        <strain evidence="2 3">MCT13</strain>
    </source>
</reference>